<feature type="repeat" description="WD" evidence="1">
    <location>
        <begin position="70"/>
        <end position="104"/>
    </location>
</feature>
<dbReference type="SMART" id="SM00320">
    <property type="entry name" value="WD40"/>
    <property type="match status" value="3"/>
</dbReference>
<accession>A0A3R5Q1T7</accession>
<keyword evidence="1" id="KW-0853">WD repeat</keyword>
<name>A0A3R5Q1T7_MYTGA</name>
<feature type="non-terminal residue" evidence="2">
    <location>
        <position position="1"/>
    </location>
</feature>
<dbReference type="InterPro" id="IPR001680">
    <property type="entry name" value="WD40_rpt"/>
</dbReference>
<dbReference type="InterPro" id="IPR015943">
    <property type="entry name" value="WD40/YVTN_repeat-like_dom_sf"/>
</dbReference>
<dbReference type="PANTHER" id="PTHR19863:SF5">
    <property type="entry name" value="WD REPEAT-CONTAINING PROTEIN 47"/>
    <property type="match status" value="1"/>
</dbReference>
<reference evidence="2 3" key="1">
    <citation type="journal article" date="2016" name="PLoS ONE">
        <title>A First Insight into the Genome of the Filter-Feeder Mussel Mytilus galloprovincialis.</title>
        <authorList>
            <person name="Murgarella M."/>
            <person name="Puiu D."/>
            <person name="Novoa B."/>
            <person name="Figueras A."/>
            <person name="Posada D."/>
            <person name="Canchaya C."/>
        </authorList>
    </citation>
    <scope>NUCLEOTIDE SEQUENCE [LARGE SCALE GENOMIC DNA]</scope>
    <source>
        <tissue evidence="2">Muscle</tissue>
    </source>
</reference>
<dbReference type="InterPro" id="IPR040067">
    <property type="entry name" value="WDR47"/>
</dbReference>
<dbReference type="PANTHER" id="PTHR19863">
    <property type="entry name" value="NEMITIN (NEURONAL ENRICHED MAP INTERACTING PROTEIN) HOMOLOG"/>
    <property type="match status" value="1"/>
</dbReference>
<evidence type="ECO:0000256" key="1">
    <source>
        <dbReference type="PROSITE-ProRule" id="PRU00221"/>
    </source>
</evidence>
<dbReference type="PROSITE" id="PS50082">
    <property type="entry name" value="WD_REPEATS_2"/>
    <property type="match status" value="1"/>
</dbReference>
<organism evidence="2 3">
    <name type="scientific">Mytilus galloprovincialis</name>
    <name type="common">Mediterranean mussel</name>
    <dbReference type="NCBI Taxonomy" id="29158"/>
    <lineage>
        <taxon>Eukaryota</taxon>
        <taxon>Metazoa</taxon>
        <taxon>Spiralia</taxon>
        <taxon>Lophotrochozoa</taxon>
        <taxon>Mollusca</taxon>
        <taxon>Bivalvia</taxon>
        <taxon>Autobranchia</taxon>
        <taxon>Pteriomorphia</taxon>
        <taxon>Mytilida</taxon>
        <taxon>Mytiloidea</taxon>
        <taxon>Mytilidae</taxon>
        <taxon>Mytilinae</taxon>
        <taxon>Mytilus</taxon>
    </lineage>
</organism>
<sequence>IENKSNKPRFVPVASLEDAQAIRTVTFHPAGNLFAVGSNSKILRICEFPDVSNLSENCIVEDAKVVHSKNKHHKGSIYCSAWSPMGDIIASGSNDKTIKMFKFDVDKGTDGPEMELTCHDGTIRDLVFMQDTINRSSLLVSGGAGDCKIYVMFIPYIQQEAA</sequence>
<dbReference type="Pfam" id="PF00400">
    <property type="entry name" value="WD40"/>
    <property type="match status" value="2"/>
</dbReference>
<dbReference type="AlphaFoldDB" id="A0A3R5Q1T7"/>
<protein>
    <submittedName>
        <fullName evidence="2">Uncharacterized protein</fullName>
    </submittedName>
</protein>
<keyword evidence="3" id="KW-1185">Reference proteome</keyword>
<gene>
    <name evidence="2" type="ORF">AM593_10383</name>
</gene>
<dbReference type="Proteomes" id="UP000266721">
    <property type="component" value="Unassembled WGS sequence"/>
</dbReference>
<evidence type="ECO:0000313" key="3">
    <source>
        <dbReference type="Proteomes" id="UP000266721"/>
    </source>
</evidence>
<proteinExistence type="predicted"/>
<dbReference type="Gene3D" id="2.130.10.10">
    <property type="entry name" value="YVTN repeat-like/Quinoprotein amine dehydrogenase"/>
    <property type="match status" value="1"/>
</dbReference>
<feature type="non-terminal residue" evidence="2">
    <location>
        <position position="162"/>
    </location>
</feature>
<evidence type="ECO:0000313" key="2">
    <source>
        <dbReference type="EMBL" id="OPL20457.1"/>
    </source>
</evidence>
<dbReference type="InterPro" id="IPR036322">
    <property type="entry name" value="WD40_repeat_dom_sf"/>
</dbReference>
<dbReference type="EMBL" id="KV607560">
    <property type="protein sequence ID" value="OPL20457.1"/>
    <property type="molecule type" value="Genomic_DNA"/>
</dbReference>
<dbReference type="SMR" id="A0A3R5Q1T7"/>
<dbReference type="SUPFAM" id="SSF50978">
    <property type="entry name" value="WD40 repeat-like"/>
    <property type="match status" value="1"/>
</dbReference>